<proteinExistence type="predicted"/>
<evidence type="ECO:0000313" key="2">
    <source>
        <dbReference type="Proteomes" id="UP000708208"/>
    </source>
</evidence>
<reference evidence="1" key="1">
    <citation type="submission" date="2021-06" db="EMBL/GenBank/DDBJ databases">
        <authorList>
            <person name="Hodson N. C."/>
            <person name="Mongue J. A."/>
            <person name="Jaron S. K."/>
        </authorList>
    </citation>
    <scope>NUCLEOTIDE SEQUENCE</scope>
</reference>
<dbReference type="EMBL" id="CAJVCH010093479">
    <property type="protein sequence ID" value="CAG7722903.1"/>
    <property type="molecule type" value="Genomic_DNA"/>
</dbReference>
<sequence>MISSNVSSNVILQVNFEVDWTEEWVTCNVCRKTKGLVTRGSIYVCSVECYVTKKAGRPVALNRAKRMWVEKVVFPNPGRTVVLQFPNRASPSVSLSNIFLKPENQGFDQQTPAEDTKDFFGLTQNFHTWNPKRYPTDDPTAGPSTYRQ</sequence>
<gene>
    <name evidence="1" type="ORF">AFUS01_LOCUS12013</name>
</gene>
<dbReference type="Proteomes" id="UP000708208">
    <property type="component" value="Unassembled WGS sequence"/>
</dbReference>
<name>A0A8J2JSF0_9HEXA</name>
<protein>
    <submittedName>
        <fullName evidence="1">Uncharacterized protein</fullName>
    </submittedName>
</protein>
<accession>A0A8J2JSF0</accession>
<comment type="caution">
    <text evidence="1">The sequence shown here is derived from an EMBL/GenBank/DDBJ whole genome shotgun (WGS) entry which is preliminary data.</text>
</comment>
<keyword evidence="2" id="KW-1185">Reference proteome</keyword>
<organism evidence="1 2">
    <name type="scientific">Allacma fusca</name>
    <dbReference type="NCBI Taxonomy" id="39272"/>
    <lineage>
        <taxon>Eukaryota</taxon>
        <taxon>Metazoa</taxon>
        <taxon>Ecdysozoa</taxon>
        <taxon>Arthropoda</taxon>
        <taxon>Hexapoda</taxon>
        <taxon>Collembola</taxon>
        <taxon>Symphypleona</taxon>
        <taxon>Sminthuridae</taxon>
        <taxon>Allacma</taxon>
    </lineage>
</organism>
<evidence type="ECO:0000313" key="1">
    <source>
        <dbReference type="EMBL" id="CAG7722903.1"/>
    </source>
</evidence>
<dbReference type="AlphaFoldDB" id="A0A8J2JSF0"/>